<protein>
    <recommendedName>
        <fullName evidence="4">Rna-directed dna polymerase from mobile element jockey-like</fullName>
    </recommendedName>
</protein>
<sequence length="451" mass="51120">MEKGEVLNTFLTLVLTIKTYFQESQARETWGIVRSKEYLPLVEEDEVREHLSRLDVRKSMGPDGLQSQVLRELTGEVPEDWRKANVTPVFKNGKEDPGNYRLVILTLIPGKVMKQLILEMVSRHMKEKVVISSSQHVFTKEMSSLTNLITFYDEMTGLDQRQEAQTKTWGVLLNMRKHFFTVMVTEHWHRLPREVLASPLLDILKSHMDIWATCSSKACGTVSHKILTENLMKYQLDEQAVRWIENWLKQPGPEGGDQWHEVLMERSVLVPIPFNIFINDLDDGTECTLSKFADDAKLGEVADMSQGHAAMQRDLDRLEKWTDRKLIKFNKGKCQVLPLGRNDPLWQCMLADDQLENSSAEKDMERVADSKLNKSQNCVHVAKNARDMPGCIRSLASRPREVNLPLFSALGSPLKKRHGDSRESATNGHTDGEGTGASPIGGKTGKAGLEK</sequence>
<dbReference type="AlphaFoldDB" id="A0AAN7N2D5"/>
<comment type="caution">
    <text evidence="2">The sequence shown here is derived from an EMBL/GenBank/DDBJ whole genome shotgun (WGS) entry which is preliminary data.</text>
</comment>
<evidence type="ECO:0008006" key="4">
    <source>
        <dbReference type="Google" id="ProtNLM"/>
    </source>
</evidence>
<evidence type="ECO:0000313" key="3">
    <source>
        <dbReference type="Proteomes" id="UP001333110"/>
    </source>
</evidence>
<dbReference type="Proteomes" id="UP001333110">
    <property type="component" value="Unassembled WGS sequence"/>
</dbReference>
<gene>
    <name evidence="2" type="ORF">QYF61_017226</name>
</gene>
<reference evidence="2 3" key="1">
    <citation type="journal article" date="2023" name="J. Hered.">
        <title>Chromosome-level genome of the wood stork (Mycteria americana) provides insight into avian chromosome evolution.</title>
        <authorList>
            <person name="Flamio R. Jr."/>
            <person name="Ramstad K.M."/>
        </authorList>
    </citation>
    <scope>NUCLEOTIDE SEQUENCE [LARGE SCALE GENOMIC DNA]</scope>
    <source>
        <strain evidence="2">JAX WOST 10</strain>
    </source>
</reference>
<accession>A0AAN7N2D5</accession>
<proteinExistence type="predicted"/>
<dbReference type="PANTHER" id="PTHR33332">
    <property type="entry name" value="REVERSE TRANSCRIPTASE DOMAIN-CONTAINING PROTEIN"/>
    <property type="match status" value="1"/>
</dbReference>
<evidence type="ECO:0000256" key="1">
    <source>
        <dbReference type="SAM" id="MobiDB-lite"/>
    </source>
</evidence>
<evidence type="ECO:0000313" key="2">
    <source>
        <dbReference type="EMBL" id="KAK4816474.1"/>
    </source>
</evidence>
<keyword evidence="3" id="KW-1185">Reference proteome</keyword>
<organism evidence="2 3">
    <name type="scientific">Mycteria americana</name>
    <name type="common">Wood stork</name>
    <dbReference type="NCBI Taxonomy" id="33587"/>
    <lineage>
        <taxon>Eukaryota</taxon>
        <taxon>Metazoa</taxon>
        <taxon>Chordata</taxon>
        <taxon>Craniata</taxon>
        <taxon>Vertebrata</taxon>
        <taxon>Euteleostomi</taxon>
        <taxon>Archelosauria</taxon>
        <taxon>Archosauria</taxon>
        <taxon>Dinosauria</taxon>
        <taxon>Saurischia</taxon>
        <taxon>Theropoda</taxon>
        <taxon>Coelurosauria</taxon>
        <taxon>Aves</taxon>
        <taxon>Neognathae</taxon>
        <taxon>Neoaves</taxon>
        <taxon>Aequornithes</taxon>
        <taxon>Ciconiiformes</taxon>
        <taxon>Ciconiidae</taxon>
        <taxon>Mycteria</taxon>
    </lineage>
</organism>
<dbReference type="EMBL" id="JAUNZN010000009">
    <property type="protein sequence ID" value="KAK4816474.1"/>
    <property type="molecule type" value="Genomic_DNA"/>
</dbReference>
<name>A0AAN7N2D5_MYCAM</name>
<feature type="region of interest" description="Disordered" evidence="1">
    <location>
        <begin position="411"/>
        <end position="451"/>
    </location>
</feature>